<dbReference type="Proteomes" id="UP001218188">
    <property type="component" value="Unassembled WGS sequence"/>
</dbReference>
<dbReference type="EMBL" id="JARJCM010000041">
    <property type="protein sequence ID" value="KAJ7036731.1"/>
    <property type="molecule type" value="Genomic_DNA"/>
</dbReference>
<dbReference type="PROSITE" id="PS50865">
    <property type="entry name" value="ZF_MYND_2"/>
    <property type="match status" value="1"/>
</dbReference>
<reference evidence="6" key="1">
    <citation type="submission" date="2023-03" db="EMBL/GenBank/DDBJ databases">
        <title>Massive genome expansion in bonnet fungi (Mycena s.s.) driven by repeated elements and novel gene families across ecological guilds.</title>
        <authorList>
            <consortium name="Lawrence Berkeley National Laboratory"/>
            <person name="Harder C.B."/>
            <person name="Miyauchi S."/>
            <person name="Viragh M."/>
            <person name="Kuo A."/>
            <person name="Thoen E."/>
            <person name="Andreopoulos B."/>
            <person name="Lu D."/>
            <person name="Skrede I."/>
            <person name="Drula E."/>
            <person name="Henrissat B."/>
            <person name="Morin E."/>
            <person name="Kohler A."/>
            <person name="Barry K."/>
            <person name="LaButti K."/>
            <person name="Morin E."/>
            <person name="Salamov A."/>
            <person name="Lipzen A."/>
            <person name="Mereny Z."/>
            <person name="Hegedus B."/>
            <person name="Baldrian P."/>
            <person name="Stursova M."/>
            <person name="Weitz H."/>
            <person name="Taylor A."/>
            <person name="Grigoriev I.V."/>
            <person name="Nagy L.G."/>
            <person name="Martin F."/>
            <person name="Kauserud H."/>
        </authorList>
    </citation>
    <scope>NUCLEOTIDE SEQUENCE</scope>
    <source>
        <strain evidence="6">CBHHK200</strain>
    </source>
</reference>
<feature type="domain" description="MYND-type" evidence="5">
    <location>
        <begin position="364"/>
        <end position="405"/>
    </location>
</feature>
<evidence type="ECO:0000256" key="2">
    <source>
        <dbReference type="ARBA" id="ARBA00022771"/>
    </source>
</evidence>
<evidence type="ECO:0000313" key="6">
    <source>
        <dbReference type="EMBL" id="KAJ7036731.1"/>
    </source>
</evidence>
<dbReference type="InterPro" id="IPR002893">
    <property type="entry name" value="Znf_MYND"/>
</dbReference>
<accession>A0AAD6T0V6</accession>
<organism evidence="6 7">
    <name type="scientific">Mycena alexandri</name>
    <dbReference type="NCBI Taxonomy" id="1745969"/>
    <lineage>
        <taxon>Eukaryota</taxon>
        <taxon>Fungi</taxon>
        <taxon>Dikarya</taxon>
        <taxon>Basidiomycota</taxon>
        <taxon>Agaricomycotina</taxon>
        <taxon>Agaricomycetes</taxon>
        <taxon>Agaricomycetidae</taxon>
        <taxon>Agaricales</taxon>
        <taxon>Marasmiineae</taxon>
        <taxon>Mycenaceae</taxon>
        <taxon>Mycena</taxon>
    </lineage>
</organism>
<name>A0AAD6T0V6_9AGAR</name>
<dbReference type="SUPFAM" id="SSF144232">
    <property type="entry name" value="HIT/MYND zinc finger-like"/>
    <property type="match status" value="1"/>
</dbReference>
<gene>
    <name evidence="6" type="ORF">C8F04DRAFT_1094232</name>
</gene>
<dbReference type="AlphaFoldDB" id="A0AAD6T0V6"/>
<dbReference type="Pfam" id="PF01753">
    <property type="entry name" value="zf-MYND"/>
    <property type="match status" value="1"/>
</dbReference>
<keyword evidence="7" id="KW-1185">Reference proteome</keyword>
<keyword evidence="3" id="KW-0862">Zinc</keyword>
<keyword evidence="2 4" id="KW-0863">Zinc-finger</keyword>
<evidence type="ECO:0000313" key="7">
    <source>
        <dbReference type="Proteomes" id="UP001218188"/>
    </source>
</evidence>
<comment type="caution">
    <text evidence="6">The sequence shown here is derived from an EMBL/GenBank/DDBJ whole genome shotgun (WGS) entry which is preliminary data.</text>
</comment>
<evidence type="ECO:0000259" key="5">
    <source>
        <dbReference type="PROSITE" id="PS50865"/>
    </source>
</evidence>
<protein>
    <recommendedName>
        <fullName evidence="5">MYND-type domain-containing protein</fullName>
    </recommendedName>
</protein>
<evidence type="ECO:0000256" key="4">
    <source>
        <dbReference type="PROSITE-ProRule" id="PRU00134"/>
    </source>
</evidence>
<evidence type="ECO:0000256" key="3">
    <source>
        <dbReference type="ARBA" id="ARBA00022833"/>
    </source>
</evidence>
<sequence>MAAVLAQAIESLADPRNPTFCCRYYICLLSQINVSDMNDNWENPIIPDAPNAKLKLKLNLTALAEKKSGSLLTAMSALVTTYRSREDMAALVQRMEHCECNRTDPLVDRLHAWEWNSAAWCRDPHGWVCRTTTMNGLIAIIADLLFYSLQMHEAGAIPWPRDPRQCLAGDDETAATMLCRWLDLYPVLPNLRAIAAVASLFGPRVIVPFLLSAHLSKNLVAILKRGLDALPADYEDIFGALSGPGYPVTLVFITIKEISNIDDGVSSAYFYREHCPLLLQCLNRVAEINARMGISCPMHWTHGPDLGGVIHAKLVLPFDETQYHATILECSKEYRTLILEVQTPPQLALNIMRTLTEMPPQCMHAHCAKSTAASLCTGCRRVAYCDAECQKNDWNGSPLPHKKVCKTIRTLADASNFPIYTIPKSPSPEVTVDLFWLQVRAQNLSPGTVNTFNKYMIEDDRIRKVVNDKYSARYQRCLD</sequence>
<dbReference type="GO" id="GO:0008270">
    <property type="term" value="F:zinc ion binding"/>
    <property type="evidence" value="ECO:0007669"/>
    <property type="project" value="UniProtKB-KW"/>
</dbReference>
<keyword evidence="1" id="KW-0479">Metal-binding</keyword>
<evidence type="ECO:0000256" key="1">
    <source>
        <dbReference type="ARBA" id="ARBA00022723"/>
    </source>
</evidence>
<proteinExistence type="predicted"/>
<dbReference type="Gene3D" id="6.10.140.2220">
    <property type="match status" value="1"/>
</dbReference>